<dbReference type="Proteomes" id="UP000289738">
    <property type="component" value="Chromosome B05"/>
</dbReference>
<proteinExistence type="predicted"/>
<name>A0A444Z474_ARAHY</name>
<accession>A0A444Z474</accession>
<evidence type="ECO:0000313" key="2">
    <source>
        <dbReference type="Proteomes" id="UP000289738"/>
    </source>
</evidence>
<protein>
    <recommendedName>
        <fullName evidence="3">Oxo-4-hydroxy-4-carboxy-5-ureidoimidazoline decarboxylase domain-containing protein</fullName>
    </recommendedName>
</protein>
<dbReference type="AlphaFoldDB" id="A0A444Z474"/>
<evidence type="ECO:0008006" key="3">
    <source>
        <dbReference type="Google" id="ProtNLM"/>
    </source>
</evidence>
<sequence>MKTEDFSSCCASTIFAKEMAMASPFSISVAKYIWFHKVNVKSWLEAISGRSFMRFTNKHAVELDIASQEKMKFIELHITELLFKKSAQSPNMGDVLVEYSGEIANDCLDGEETNSKDNLFDLNKILKEDNETLDNQQRQDDSWFGDDLSDPVSREGSRFLTEYFLPDQYDIEEKF</sequence>
<reference evidence="1 2" key="1">
    <citation type="submission" date="2019-01" db="EMBL/GenBank/DDBJ databases">
        <title>Sequencing of cultivated peanut Arachis hypogaea provides insights into genome evolution and oil improvement.</title>
        <authorList>
            <person name="Chen X."/>
        </authorList>
    </citation>
    <scope>NUCLEOTIDE SEQUENCE [LARGE SCALE GENOMIC DNA]</scope>
    <source>
        <strain evidence="2">cv. Fuhuasheng</strain>
        <tissue evidence="1">Leaves</tissue>
    </source>
</reference>
<comment type="caution">
    <text evidence="1">The sequence shown here is derived from an EMBL/GenBank/DDBJ whole genome shotgun (WGS) entry which is preliminary data.</text>
</comment>
<keyword evidence="2" id="KW-1185">Reference proteome</keyword>
<evidence type="ECO:0000313" key="1">
    <source>
        <dbReference type="EMBL" id="RYR08970.1"/>
    </source>
</evidence>
<dbReference type="EMBL" id="SDMP01000015">
    <property type="protein sequence ID" value="RYR08970.1"/>
    <property type="molecule type" value="Genomic_DNA"/>
</dbReference>
<organism evidence="1 2">
    <name type="scientific">Arachis hypogaea</name>
    <name type="common">Peanut</name>
    <dbReference type="NCBI Taxonomy" id="3818"/>
    <lineage>
        <taxon>Eukaryota</taxon>
        <taxon>Viridiplantae</taxon>
        <taxon>Streptophyta</taxon>
        <taxon>Embryophyta</taxon>
        <taxon>Tracheophyta</taxon>
        <taxon>Spermatophyta</taxon>
        <taxon>Magnoliopsida</taxon>
        <taxon>eudicotyledons</taxon>
        <taxon>Gunneridae</taxon>
        <taxon>Pentapetalae</taxon>
        <taxon>rosids</taxon>
        <taxon>fabids</taxon>
        <taxon>Fabales</taxon>
        <taxon>Fabaceae</taxon>
        <taxon>Papilionoideae</taxon>
        <taxon>50 kb inversion clade</taxon>
        <taxon>dalbergioids sensu lato</taxon>
        <taxon>Dalbergieae</taxon>
        <taxon>Pterocarpus clade</taxon>
        <taxon>Arachis</taxon>
    </lineage>
</organism>
<gene>
    <name evidence="1" type="ORF">Ahy_B05g076897</name>
</gene>